<feature type="region of interest" description="Disordered" evidence="1">
    <location>
        <begin position="53"/>
        <end position="130"/>
    </location>
</feature>
<dbReference type="Proteomes" id="UP000322234">
    <property type="component" value="Unassembled WGS sequence"/>
</dbReference>
<sequence length="130" mass="13892">MDSGDDACRPTHCHTGTNASDADADGACQLRPDMLAKPALDGVFKACRVHKSHPRAHSWGRGADSRVPSGRAGLPVCVDRPSRVATQPCEAPAQDPRHGKRLSVTQKQSPRSPVTDALPIDRHTNLPLCT</sequence>
<proteinExistence type="predicted"/>
<feature type="compositionally biased region" description="Polar residues" evidence="1">
    <location>
        <begin position="103"/>
        <end position="112"/>
    </location>
</feature>
<keyword evidence="3" id="KW-1185">Reference proteome</keyword>
<comment type="caution">
    <text evidence="2">The sequence shown here is derived from an EMBL/GenBank/DDBJ whole genome shotgun (WGS) entry which is preliminary data.</text>
</comment>
<dbReference type="AlphaFoldDB" id="A0A6B0S0L7"/>
<reference evidence="2" key="1">
    <citation type="submission" date="2019-10" db="EMBL/GenBank/DDBJ databases">
        <title>The sequence and de novo assembly of the wild yak genome.</title>
        <authorList>
            <person name="Liu Y."/>
        </authorList>
    </citation>
    <scope>NUCLEOTIDE SEQUENCE [LARGE SCALE GENOMIC DNA]</scope>
    <source>
        <strain evidence="2">WY2019</strain>
    </source>
</reference>
<dbReference type="EMBL" id="VBQZ03000114">
    <property type="protein sequence ID" value="MXQ94517.1"/>
    <property type="molecule type" value="Genomic_DNA"/>
</dbReference>
<organism evidence="2 3">
    <name type="scientific">Bos mutus</name>
    <name type="common">wild yak</name>
    <dbReference type="NCBI Taxonomy" id="72004"/>
    <lineage>
        <taxon>Eukaryota</taxon>
        <taxon>Metazoa</taxon>
        <taxon>Chordata</taxon>
        <taxon>Craniata</taxon>
        <taxon>Vertebrata</taxon>
        <taxon>Euteleostomi</taxon>
        <taxon>Mammalia</taxon>
        <taxon>Eutheria</taxon>
        <taxon>Laurasiatheria</taxon>
        <taxon>Artiodactyla</taxon>
        <taxon>Ruminantia</taxon>
        <taxon>Pecora</taxon>
        <taxon>Bovidae</taxon>
        <taxon>Bovinae</taxon>
        <taxon>Bos</taxon>
    </lineage>
</organism>
<protein>
    <submittedName>
        <fullName evidence="2">Uncharacterized protein</fullName>
    </submittedName>
</protein>
<evidence type="ECO:0000256" key="1">
    <source>
        <dbReference type="SAM" id="MobiDB-lite"/>
    </source>
</evidence>
<accession>A0A6B0S0L7</accession>
<evidence type="ECO:0000313" key="3">
    <source>
        <dbReference type="Proteomes" id="UP000322234"/>
    </source>
</evidence>
<feature type="region of interest" description="Disordered" evidence="1">
    <location>
        <begin position="1"/>
        <end position="25"/>
    </location>
</feature>
<evidence type="ECO:0000313" key="2">
    <source>
        <dbReference type="EMBL" id="MXQ94517.1"/>
    </source>
</evidence>
<gene>
    <name evidence="2" type="ORF">E5288_WYG021610</name>
</gene>
<name>A0A6B0S0L7_9CETA</name>